<evidence type="ECO:0000256" key="1">
    <source>
        <dbReference type="SAM" id="MobiDB-lite"/>
    </source>
</evidence>
<dbReference type="Gene3D" id="6.10.140.1020">
    <property type="match status" value="1"/>
</dbReference>
<protein>
    <recommendedName>
        <fullName evidence="4">Swi5-dependent recombination DNA repair protein 1</fullName>
    </recommendedName>
</protein>
<feature type="region of interest" description="Disordered" evidence="1">
    <location>
        <begin position="118"/>
        <end position="276"/>
    </location>
</feature>
<organism evidence="2 3">
    <name type="scientific">Schizophyllum amplum</name>
    <dbReference type="NCBI Taxonomy" id="97359"/>
    <lineage>
        <taxon>Eukaryota</taxon>
        <taxon>Fungi</taxon>
        <taxon>Dikarya</taxon>
        <taxon>Basidiomycota</taxon>
        <taxon>Agaricomycotina</taxon>
        <taxon>Agaricomycetes</taxon>
        <taxon>Agaricomycetidae</taxon>
        <taxon>Agaricales</taxon>
        <taxon>Schizophyllaceae</taxon>
        <taxon>Schizophyllum</taxon>
    </lineage>
</organism>
<sequence length="712" mass="77523">MTDSFNVNLSEQLLARPCFGDGTDSEASQRSEHPSAGHLVQIEHEPTSQIHDAHFDEHKNDQYAPSPNALSQQPASQSATLVSNNHACSLDAVDSAVLSSPRNFAMPCSPHNSALDTALDATSESQHTESMQPRLELDSSADAHASPAASDSAPAIPEAATPLQRIDDGEDHGSVDESSLASQIQTISDDHAVDTSGDEYQCFEDRRYVDMEAEPPEIDVPKPDPRTVDYNMNSQGNHWRPDDAYHNDHDPHSTMGQSDDLHSPVSNDIQDKQPDDAFLDDQCLQYDRDVGCDMAIEDDSENALSPVSRTVSFTEAQEAQMEEDHTSRRFSEGSLDSLAYDHQLPVQEIVECAAPSSSPPLSSSPPIFTSSSHPSSQSSCIPPFDGIDPDKQGEPSELPSLPDENFSVSEFVQASPHAEVPIVACSVSPDDGENPFGDVAGDQQSVSTVPSKRKYESDDDEVEILRHIPPPPPTTRRPTALAHKAQFKKLAKAFRPPAMKPKAEELDAFLPSSSPPRSSPPESKPNVTATKNSSSSTKKNHGSKRAVSQFKSPLTATASANVTSNVRLTPRIQELERKLQVLKRAIKVRKDGEEKTLERLVKKWTEAGREVAWEVWSLTKESAEGGDWGYGGEAKSSDKDGFGKGWGWAAEGEKDDKGHDEGDEQPGAEDDARYKDVDKVKPQQTLGTMLRHLGIAPETLGWDDNEDGFVDA</sequence>
<dbReference type="Proteomes" id="UP000320762">
    <property type="component" value="Unassembled WGS sequence"/>
</dbReference>
<keyword evidence="3" id="KW-1185">Reference proteome</keyword>
<feature type="compositionally biased region" description="Basic and acidic residues" evidence="1">
    <location>
        <begin position="670"/>
        <end position="681"/>
    </location>
</feature>
<feature type="region of interest" description="Disordered" evidence="1">
    <location>
        <begin position="426"/>
        <end position="571"/>
    </location>
</feature>
<feature type="compositionally biased region" description="Basic and acidic residues" evidence="1">
    <location>
        <begin position="165"/>
        <end position="175"/>
    </location>
</feature>
<feature type="region of interest" description="Disordered" evidence="1">
    <location>
        <begin position="58"/>
        <end position="78"/>
    </location>
</feature>
<feature type="region of interest" description="Disordered" evidence="1">
    <location>
        <begin position="624"/>
        <end position="681"/>
    </location>
</feature>
<feature type="compositionally biased region" description="Basic and acidic residues" evidence="1">
    <location>
        <begin position="322"/>
        <end position="331"/>
    </location>
</feature>
<feature type="compositionally biased region" description="Basic and acidic residues" evidence="1">
    <location>
        <begin position="27"/>
        <end position="38"/>
    </location>
</feature>
<feature type="compositionally biased region" description="Low complexity" evidence="1">
    <location>
        <begin position="524"/>
        <end position="537"/>
    </location>
</feature>
<feature type="region of interest" description="Disordered" evidence="1">
    <location>
        <begin position="351"/>
        <end position="407"/>
    </location>
</feature>
<reference evidence="2 3" key="1">
    <citation type="journal article" date="2019" name="New Phytol.">
        <title>Comparative genomics reveals unique wood-decay strategies and fruiting body development in the Schizophyllaceae.</title>
        <authorList>
            <person name="Almasi E."/>
            <person name="Sahu N."/>
            <person name="Krizsan K."/>
            <person name="Balint B."/>
            <person name="Kovacs G.M."/>
            <person name="Kiss B."/>
            <person name="Cseklye J."/>
            <person name="Drula E."/>
            <person name="Henrissat B."/>
            <person name="Nagy I."/>
            <person name="Chovatia M."/>
            <person name="Adam C."/>
            <person name="LaButti K."/>
            <person name="Lipzen A."/>
            <person name="Riley R."/>
            <person name="Grigoriev I.V."/>
            <person name="Nagy L.G."/>
        </authorList>
    </citation>
    <scope>NUCLEOTIDE SEQUENCE [LARGE SCALE GENOMIC DNA]</scope>
    <source>
        <strain evidence="2 3">NL-1724</strain>
    </source>
</reference>
<name>A0A550CU65_9AGAR</name>
<proteinExistence type="predicted"/>
<gene>
    <name evidence="2" type="ORF">BD626DRAFT_481412</name>
</gene>
<comment type="caution">
    <text evidence="2">The sequence shown here is derived from an EMBL/GenBank/DDBJ whole genome shotgun (WGS) entry which is preliminary data.</text>
</comment>
<evidence type="ECO:0000313" key="2">
    <source>
        <dbReference type="EMBL" id="TRM68330.1"/>
    </source>
</evidence>
<feature type="compositionally biased region" description="Polar residues" evidence="1">
    <location>
        <begin position="176"/>
        <end position="187"/>
    </location>
</feature>
<feature type="compositionally biased region" description="Basic and acidic residues" evidence="1">
    <location>
        <begin position="651"/>
        <end position="660"/>
    </location>
</feature>
<evidence type="ECO:0008006" key="4">
    <source>
        <dbReference type="Google" id="ProtNLM"/>
    </source>
</evidence>
<evidence type="ECO:0000313" key="3">
    <source>
        <dbReference type="Proteomes" id="UP000320762"/>
    </source>
</evidence>
<dbReference type="AlphaFoldDB" id="A0A550CU65"/>
<accession>A0A550CU65</accession>
<dbReference type="STRING" id="97359.A0A550CU65"/>
<dbReference type="EMBL" id="VDMD01000002">
    <property type="protein sequence ID" value="TRM68330.1"/>
    <property type="molecule type" value="Genomic_DNA"/>
</dbReference>
<feature type="region of interest" description="Disordered" evidence="1">
    <location>
        <begin position="17"/>
        <end position="38"/>
    </location>
</feature>
<feature type="compositionally biased region" description="Basic and acidic residues" evidence="1">
    <location>
        <begin position="239"/>
        <end position="252"/>
    </location>
</feature>
<feature type="compositionally biased region" description="Low complexity" evidence="1">
    <location>
        <begin position="138"/>
        <end position="160"/>
    </location>
</feature>
<feature type="region of interest" description="Disordered" evidence="1">
    <location>
        <begin position="296"/>
        <end position="336"/>
    </location>
</feature>
<feature type="compositionally biased region" description="Polar residues" evidence="1">
    <location>
        <begin position="63"/>
        <end position="78"/>
    </location>
</feature>
<dbReference type="OrthoDB" id="27934at2759"/>
<feature type="compositionally biased region" description="Polar residues" evidence="1">
    <location>
        <begin position="302"/>
        <end position="317"/>
    </location>
</feature>
<feature type="compositionally biased region" description="Polar residues" evidence="1">
    <location>
        <begin position="549"/>
        <end position="567"/>
    </location>
</feature>
<feature type="compositionally biased region" description="Low complexity" evidence="1">
    <location>
        <begin position="355"/>
        <end position="383"/>
    </location>
</feature>
<feature type="compositionally biased region" description="Pro residues" evidence="1">
    <location>
        <begin position="513"/>
        <end position="523"/>
    </location>
</feature>
<feature type="compositionally biased region" description="Polar residues" evidence="1">
    <location>
        <begin position="118"/>
        <end position="131"/>
    </location>
</feature>